<dbReference type="InterPro" id="IPR000014">
    <property type="entry name" value="PAS"/>
</dbReference>
<dbReference type="Pfam" id="PF00989">
    <property type="entry name" value="PAS"/>
    <property type="match status" value="1"/>
</dbReference>
<reference evidence="3 4" key="1">
    <citation type="submission" date="2021-08" db="EMBL/GenBank/DDBJ databases">
        <title>Draft genome sequence of Mycolicibacterium sp. NGTWS1702 strain.</title>
        <authorList>
            <person name="Matsumoto M."/>
            <person name="Tang B.C.C."/>
            <person name="Machida Y."/>
            <person name="Matoyama H."/>
            <person name="Kishihara T."/>
            <person name="Sato S."/>
            <person name="Kondo I."/>
            <person name="Sano M."/>
            <person name="Kato G."/>
        </authorList>
    </citation>
    <scope>NUCLEOTIDE SEQUENCE [LARGE SCALE GENOMIC DNA]</scope>
    <source>
        <strain evidence="3 4">NGTWSNA01</strain>
    </source>
</reference>
<dbReference type="PANTHER" id="PTHR44757">
    <property type="entry name" value="DIGUANYLATE CYCLASE DGCP"/>
    <property type="match status" value="1"/>
</dbReference>
<evidence type="ECO:0000259" key="1">
    <source>
        <dbReference type="PROSITE" id="PS50112"/>
    </source>
</evidence>
<dbReference type="EMBL" id="BPRH01002131">
    <property type="protein sequence ID" value="GJF16039.1"/>
    <property type="molecule type" value="Genomic_DNA"/>
</dbReference>
<evidence type="ECO:0000313" key="3">
    <source>
        <dbReference type="EMBL" id="GJF16039.1"/>
    </source>
</evidence>
<dbReference type="Proteomes" id="UP001060504">
    <property type="component" value="Unassembled WGS sequence"/>
</dbReference>
<accession>A0ABQ4VA14</accession>
<dbReference type="Gene3D" id="3.30.450.20">
    <property type="entry name" value="PAS domain"/>
    <property type="match status" value="2"/>
</dbReference>
<dbReference type="Gene3D" id="3.30.70.270">
    <property type="match status" value="1"/>
</dbReference>
<dbReference type="SUPFAM" id="SSF55073">
    <property type="entry name" value="Nucleotide cyclase"/>
    <property type="match status" value="1"/>
</dbReference>
<gene>
    <name evidence="3" type="ORF">NGTWS1702_20300</name>
</gene>
<dbReference type="SMART" id="SM00267">
    <property type="entry name" value="GGDEF"/>
    <property type="match status" value="1"/>
</dbReference>
<dbReference type="SUPFAM" id="SSF55785">
    <property type="entry name" value="PYP-like sensor domain (PAS domain)"/>
    <property type="match status" value="2"/>
</dbReference>
<name>A0ABQ4VA14_9MYCO</name>
<dbReference type="CDD" id="cd01949">
    <property type="entry name" value="GGDEF"/>
    <property type="match status" value="1"/>
</dbReference>
<feature type="domain" description="PAS" evidence="1">
    <location>
        <begin position="144"/>
        <end position="189"/>
    </location>
</feature>
<dbReference type="NCBIfam" id="TIGR00229">
    <property type="entry name" value="sensory_box"/>
    <property type="match status" value="2"/>
</dbReference>
<dbReference type="Pfam" id="PF00990">
    <property type="entry name" value="GGDEF"/>
    <property type="match status" value="1"/>
</dbReference>
<dbReference type="InterPro" id="IPR052155">
    <property type="entry name" value="Biofilm_reg_signaling"/>
</dbReference>
<keyword evidence="4" id="KW-1185">Reference proteome</keyword>
<organism evidence="3 4">
    <name type="scientific">Mycolicibacterium cyprinidarum</name>
    <dbReference type="NCBI Taxonomy" id="2860311"/>
    <lineage>
        <taxon>Bacteria</taxon>
        <taxon>Bacillati</taxon>
        <taxon>Actinomycetota</taxon>
        <taxon>Actinomycetes</taxon>
        <taxon>Mycobacteriales</taxon>
        <taxon>Mycobacteriaceae</taxon>
        <taxon>Mycolicibacterium</taxon>
    </lineage>
</organism>
<proteinExistence type="predicted"/>
<comment type="caution">
    <text evidence="3">The sequence shown here is derived from an EMBL/GenBank/DDBJ whole genome shotgun (WGS) entry which is preliminary data.</text>
</comment>
<dbReference type="PROSITE" id="PS50112">
    <property type="entry name" value="PAS"/>
    <property type="match status" value="1"/>
</dbReference>
<dbReference type="PANTHER" id="PTHR44757:SF2">
    <property type="entry name" value="BIOFILM ARCHITECTURE MAINTENANCE PROTEIN MBAA"/>
    <property type="match status" value="1"/>
</dbReference>
<protein>
    <recommendedName>
        <fullName evidence="5">Diguanylate cyclase</fullName>
    </recommendedName>
</protein>
<dbReference type="SMART" id="SM00091">
    <property type="entry name" value="PAS"/>
    <property type="match status" value="2"/>
</dbReference>
<dbReference type="InterPro" id="IPR043128">
    <property type="entry name" value="Rev_trsase/Diguanyl_cyclase"/>
</dbReference>
<evidence type="ECO:0000313" key="4">
    <source>
        <dbReference type="Proteomes" id="UP001060504"/>
    </source>
</evidence>
<sequence length="447" mass="48365">MDGESLGSAPGATLPCNDVRQPFVSDADQLFQRLVEDSPDAVVVHQDGRIVFVNAAGLRSIRAHSTAQLVGHQITDFVHPASIPEMLTRKTALENGDTNPPGEMMLLRFDGTPLDVEVATVRTLWGGQPAYLVAIRDLTALRHAERHFQTVVNSLDHGVMVIGSDGRFQSVNPAAERILGITAADFVGKVHVDSIASVPFYDVDGHRIGREQLLAERIRHAGIPLSREVFGVDRSDGKRLWLSCSGRLLDPDDPEHSPLLLSFSDITELQTARERFAHLASHDSLTGLLNRAGLIARVTKALGDRGLAAMLFIDLDRLKDVNDTFGHHVGDEVLRTAAQRLCVAVRSGDVVGRFGGDEFVALLVGPITSIDVDQLGDRIHAALAEAVVIDGVKLHVKASIGIVVLEDNDPRDTAEILRDADIAMYAAKAGGGSRTHYFVSQVEVPTR</sequence>
<dbReference type="PROSITE" id="PS50887">
    <property type="entry name" value="GGDEF"/>
    <property type="match status" value="1"/>
</dbReference>
<dbReference type="InterPro" id="IPR000160">
    <property type="entry name" value="GGDEF_dom"/>
</dbReference>
<evidence type="ECO:0008006" key="5">
    <source>
        <dbReference type="Google" id="ProtNLM"/>
    </source>
</evidence>
<dbReference type="NCBIfam" id="TIGR00254">
    <property type="entry name" value="GGDEF"/>
    <property type="match status" value="1"/>
</dbReference>
<dbReference type="InterPro" id="IPR013767">
    <property type="entry name" value="PAS_fold"/>
</dbReference>
<dbReference type="InterPro" id="IPR035965">
    <property type="entry name" value="PAS-like_dom_sf"/>
</dbReference>
<feature type="domain" description="GGDEF" evidence="2">
    <location>
        <begin position="306"/>
        <end position="440"/>
    </location>
</feature>
<dbReference type="CDD" id="cd00130">
    <property type="entry name" value="PAS"/>
    <property type="match status" value="2"/>
</dbReference>
<evidence type="ECO:0000259" key="2">
    <source>
        <dbReference type="PROSITE" id="PS50887"/>
    </source>
</evidence>
<dbReference type="InterPro" id="IPR029787">
    <property type="entry name" value="Nucleotide_cyclase"/>
</dbReference>
<dbReference type="Pfam" id="PF13188">
    <property type="entry name" value="PAS_8"/>
    <property type="match status" value="1"/>
</dbReference>